<keyword evidence="1" id="KW-1133">Transmembrane helix</keyword>
<evidence type="ECO:0008006" key="3">
    <source>
        <dbReference type="Google" id="ProtNLM"/>
    </source>
</evidence>
<dbReference type="EMBL" id="UINC01075863">
    <property type="protein sequence ID" value="SVC14466.1"/>
    <property type="molecule type" value="Genomic_DNA"/>
</dbReference>
<feature type="transmembrane region" description="Helical" evidence="1">
    <location>
        <begin position="32"/>
        <end position="51"/>
    </location>
</feature>
<keyword evidence="1" id="KW-0812">Transmembrane</keyword>
<accession>A0A382JRU3</accession>
<feature type="non-terminal residue" evidence="2">
    <location>
        <position position="99"/>
    </location>
</feature>
<reference evidence="2" key="1">
    <citation type="submission" date="2018-05" db="EMBL/GenBank/DDBJ databases">
        <authorList>
            <person name="Lanie J.A."/>
            <person name="Ng W.-L."/>
            <person name="Kazmierczak K.M."/>
            <person name="Andrzejewski T.M."/>
            <person name="Davidsen T.M."/>
            <person name="Wayne K.J."/>
            <person name="Tettelin H."/>
            <person name="Glass J.I."/>
            <person name="Rusch D."/>
            <person name="Podicherti R."/>
            <person name="Tsui H.-C.T."/>
            <person name="Winkler M.E."/>
        </authorList>
    </citation>
    <scope>NUCLEOTIDE SEQUENCE</scope>
</reference>
<proteinExistence type="predicted"/>
<sequence>MPVSVLVFVSVVLAITAWVSYSNWNRRRGAGVAALELLRFVIMGMILFTLCKPEYLRTTTIEQQPEVAILTDVSESMTTMDTLVGKGNVVTRAKWLSDQ</sequence>
<evidence type="ECO:0000256" key="1">
    <source>
        <dbReference type="SAM" id="Phobius"/>
    </source>
</evidence>
<evidence type="ECO:0000313" key="2">
    <source>
        <dbReference type="EMBL" id="SVC14466.1"/>
    </source>
</evidence>
<name>A0A382JRU3_9ZZZZ</name>
<dbReference type="AlphaFoldDB" id="A0A382JRU3"/>
<gene>
    <name evidence="2" type="ORF">METZ01_LOCUS267320</name>
</gene>
<keyword evidence="1" id="KW-0472">Membrane</keyword>
<organism evidence="2">
    <name type="scientific">marine metagenome</name>
    <dbReference type="NCBI Taxonomy" id="408172"/>
    <lineage>
        <taxon>unclassified sequences</taxon>
        <taxon>metagenomes</taxon>
        <taxon>ecological metagenomes</taxon>
    </lineage>
</organism>
<protein>
    <recommendedName>
        <fullName evidence="3">Aerotolerance regulator N-terminal domain-containing protein</fullName>
    </recommendedName>
</protein>